<comment type="catalytic activity">
    <reaction evidence="1">
        <text>ATP + protein L-histidine = ADP + protein N-phospho-L-histidine.</text>
        <dbReference type="EC" id="2.7.13.3"/>
    </reaction>
</comment>
<feature type="transmembrane region" description="Helical" evidence="9">
    <location>
        <begin position="106"/>
        <end position="123"/>
    </location>
</feature>
<dbReference type="PANTHER" id="PTHR24421">
    <property type="entry name" value="NITRATE/NITRITE SENSOR PROTEIN NARX-RELATED"/>
    <property type="match status" value="1"/>
</dbReference>
<name>A0A1G6ZHZ1_9ACTN</name>
<evidence type="ECO:0000256" key="7">
    <source>
        <dbReference type="ARBA" id="ARBA00022840"/>
    </source>
</evidence>
<feature type="transmembrane region" description="Helical" evidence="9">
    <location>
        <begin position="74"/>
        <end position="94"/>
    </location>
</feature>
<dbReference type="EMBL" id="FMZK01000015">
    <property type="protein sequence ID" value="SDE01887.1"/>
    <property type="molecule type" value="Genomic_DNA"/>
</dbReference>
<evidence type="ECO:0000256" key="4">
    <source>
        <dbReference type="ARBA" id="ARBA00022679"/>
    </source>
</evidence>
<dbReference type="GO" id="GO:0016020">
    <property type="term" value="C:membrane"/>
    <property type="evidence" value="ECO:0007669"/>
    <property type="project" value="InterPro"/>
</dbReference>
<evidence type="ECO:0000256" key="3">
    <source>
        <dbReference type="ARBA" id="ARBA00022553"/>
    </source>
</evidence>
<dbReference type="Proteomes" id="UP000182100">
    <property type="component" value="Unassembled WGS sequence"/>
</dbReference>
<feature type="transmembrane region" description="Helical" evidence="9">
    <location>
        <begin position="130"/>
        <end position="151"/>
    </location>
</feature>
<keyword evidence="12" id="KW-1185">Reference proteome</keyword>
<dbReference type="InterPro" id="IPR050482">
    <property type="entry name" value="Sensor_HK_TwoCompSys"/>
</dbReference>
<dbReference type="STRING" id="67344.SAMN05216505_11518"/>
<feature type="transmembrane region" description="Helical" evidence="9">
    <location>
        <begin position="46"/>
        <end position="67"/>
    </location>
</feature>
<dbReference type="PANTHER" id="PTHR24421:SF10">
    <property type="entry name" value="NITRATE_NITRITE SENSOR PROTEIN NARQ"/>
    <property type="match status" value="1"/>
</dbReference>
<feature type="domain" description="Signal transduction histidine kinase subgroup 3 dimerisation and phosphoacceptor" evidence="10">
    <location>
        <begin position="195"/>
        <end position="259"/>
    </location>
</feature>
<dbReference type="GO" id="GO:0046983">
    <property type="term" value="F:protein dimerization activity"/>
    <property type="evidence" value="ECO:0007669"/>
    <property type="project" value="InterPro"/>
</dbReference>
<dbReference type="EC" id="2.7.13.3" evidence="2"/>
<dbReference type="GO" id="GO:0005524">
    <property type="term" value="F:ATP binding"/>
    <property type="evidence" value="ECO:0007669"/>
    <property type="project" value="UniProtKB-KW"/>
</dbReference>
<gene>
    <name evidence="11" type="ORF">SAMN05216505_11518</name>
</gene>
<proteinExistence type="predicted"/>
<evidence type="ECO:0000256" key="2">
    <source>
        <dbReference type="ARBA" id="ARBA00012438"/>
    </source>
</evidence>
<organism evidence="11 12">
    <name type="scientific">Streptomyces prasinopilosus</name>
    <dbReference type="NCBI Taxonomy" id="67344"/>
    <lineage>
        <taxon>Bacteria</taxon>
        <taxon>Bacillati</taxon>
        <taxon>Actinomycetota</taxon>
        <taxon>Actinomycetes</taxon>
        <taxon>Kitasatosporales</taxon>
        <taxon>Streptomycetaceae</taxon>
        <taxon>Streptomyces</taxon>
    </lineage>
</organism>
<keyword evidence="9" id="KW-0472">Membrane</keyword>
<keyword evidence="7" id="KW-0067">ATP-binding</keyword>
<dbReference type="SUPFAM" id="SSF55874">
    <property type="entry name" value="ATPase domain of HSP90 chaperone/DNA topoisomerase II/histidine kinase"/>
    <property type="match status" value="1"/>
</dbReference>
<evidence type="ECO:0000256" key="8">
    <source>
        <dbReference type="ARBA" id="ARBA00023012"/>
    </source>
</evidence>
<evidence type="ECO:0000313" key="11">
    <source>
        <dbReference type="EMBL" id="SDE01887.1"/>
    </source>
</evidence>
<keyword evidence="3" id="KW-0597">Phosphoprotein</keyword>
<protein>
    <recommendedName>
        <fullName evidence="2">histidine kinase</fullName>
        <ecNumber evidence="2">2.7.13.3</ecNumber>
    </recommendedName>
</protein>
<dbReference type="GO" id="GO:0000155">
    <property type="term" value="F:phosphorelay sensor kinase activity"/>
    <property type="evidence" value="ECO:0007669"/>
    <property type="project" value="InterPro"/>
</dbReference>
<keyword evidence="5" id="KW-0547">Nucleotide-binding</keyword>
<evidence type="ECO:0000313" key="12">
    <source>
        <dbReference type="Proteomes" id="UP000182100"/>
    </source>
</evidence>
<evidence type="ECO:0000256" key="6">
    <source>
        <dbReference type="ARBA" id="ARBA00022777"/>
    </source>
</evidence>
<feature type="transmembrane region" description="Helical" evidence="9">
    <location>
        <begin position="157"/>
        <end position="180"/>
    </location>
</feature>
<dbReference type="AlphaFoldDB" id="A0A1G6ZHZ1"/>
<dbReference type="CDD" id="cd16917">
    <property type="entry name" value="HATPase_UhpB-NarQ-NarX-like"/>
    <property type="match status" value="1"/>
</dbReference>
<keyword evidence="6 11" id="KW-0418">Kinase</keyword>
<accession>A0A1G6ZHZ1</accession>
<evidence type="ECO:0000256" key="5">
    <source>
        <dbReference type="ARBA" id="ARBA00022741"/>
    </source>
</evidence>
<keyword evidence="9" id="KW-0812">Transmembrane</keyword>
<keyword evidence="9" id="KW-1133">Transmembrane helix</keyword>
<dbReference type="Pfam" id="PF07730">
    <property type="entry name" value="HisKA_3"/>
    <property type="match status" value="1"/>
</dbReference>
<keyword evidence="4" id="KW-0808">Transferase</keyword>
<dbReference type="Gene3D" id="1.20.5.1930">
    <property type="match status" value="1"/>
</dbReference>
<keyword evidence="8" id="KW-0902">Two-component regulatory system</keyword>
<evidence type="ECO:0000259" key="10">
    <source>
        <dbReference type="Pfam" id="PF07730"/>
    </source>
</evidence>
<dbReference type="Gene3D" id="3.30.565.10">
    <property type="entry name" value="Histidine kinase-like ATPase, C-terminal domain"/>
    <property type="match status" value="1"/>
</dbReference>
<evidence type="ECO:0000256" key="9">
    <source>
        <dbReference type="SAM" id="Phobius"/>
    </source>
</evidence>
<sequence length="399" mass="41539">MCFPRRRPGDGFRPLRCLLWTAATGAVVAAAVLDVHYGTFRQPGTGTLLGVSASVAALSLTVLLALVGRGARPGVIVFPAGAAAVASLACSAGLHLSGREAPASSAYGAFEPVALLVVLAVTVRRGTPVPAAVVAVGLQAAVIARPLALHVNEGSVIVSFVLTLVAVAVTGASAAARLVAADRRQREHRIRLHQRVDLARELHDFVAHHVTGIVVQAQGAQAVAAKRPDLVVPALERIERTGAEALVSLRRMVGQLRAEDGGVPLTAPVEIRSLRALVADFRMRGVSSRLVEDGPTETLPPEVAAVVHRVTMESLTNVRKHARDCRDVRVRVQVLPQQAVVEVANDGTARRPAADGYGLRGLRERVTGAGGTFRAGATADGGWLVRACLPLAPAGTDGS</sequence>
<dbReference type="InterPro" id="IPR036890">
    <property type="entry name" value="HATPase_C_sf"/>
</dbReference>
<dbReference type="InterPro" id="IPR011712">
    <property type="entry name" value="Sig_transdc_His_kin_sub3_dim/P"/>
</dbReference>
<evidence type="ECO:0000256" key="1">
    <source>
        <dbReference type="ARBA" id="ARBA00000085"/>
    </source>
</evidence>
<reference evidence="12" key="1">
    <citation type="submission" date="2016-10" db="EMBL/GenBank/DDBJ databases">
        <authorList>
            <person name="Varghese N."/>
            <person name="Submissions S."/>
        </authorList>
    </citation>
    <scope>NUCLEOTIDE SEQUENCE [LARGE SCALE GENOMIC DNA]</scope>
    <source>
        <strain evidence="12">CGMCC 4.3504</strain>
    </source>
</reference>
<dbReference type="RefSeq" id="WP_079104854.1">
    <property type="nucleotide sequence ID" value="NZ_FMZK01000015.1"/>
</dbReference>